<keyword evidence="6 8" id="KW-0472">Membrane</keyword>
<dbReference type="GO" id="GO:0016758">
    <property type="term" value="F:hexosyltransferase activity"/>
    <property type="evidence" value="ECO:0007669"/>
    <property type="project" value="InterPro"/>
</dbReference>
<evidence type="ECO:0000256" key="3">
    <source>
        <dbReference type="ARBA" id="ARBA00022679"/>
    </source>
</evidence>
<comment type="subcellular location">
    <subcellularLocation>
        <location evidence="1">Cell membrane</location>
        <topology evidence="1">Multi-pass membrane protein</topology>
    </subcellularLocation>
</comment>
<keyword evidence="3" id="KW-0808">Transferase</keyword>
<feature type="transmembrane region" description="Helical" evidence="8">
    <location>
        <begin position="309"/>
        <end position="335"/>
    </location>
</feature>
<evidence type="ECO:0000256" key="1">
    <source>
        <dbReference type="ARBA" id="ARBA00004651"/>
    </source>
</evidence>
<reference evidence="9" key="2">
    <citation type="submission" date="2021-04" db="EMBL/GenBank/DDBJ databases">
        <authorList>
            <person name="Gilroy R."/>
        </authorList>
    </citation>
    <scope>NUCLEOTIDE SEQUENCE</scope>
    <source>
        <strain evidence="9">USAMLcec2-132</strain>
    </source>
</reference>
<feature type="transmembrane region" description="Helical" evidence="8">
    <location>
        <begin position="371"/>
        <end position="390"/>
    </location>
</feature>
<name>A0A9D2SNR1_9FIRM</name>
<dbReference type="EMBL" id="DWWS01000020">
    <property type="protein sequence ID" value="HJC23114.1"/>
    <property type="molecule type" value="Genomic_DNA"/>
</dbReference>
<feature type="transmembrane region" description="Helical" evidence="8">
    <location>
        <begin position="184"/>
        <end position="206"/>
    </location>
</feature>
<feature type="transmembrane region" description="Helical" evidence="8">
    <location>
        <begin position="100"/>
        <end position="123"/>
    </location>
</feature>
<dbReference type="AlphaFoldDB" id="A0A9D2SNR1"/>
<evidence type="ECO:0000256" key="5">
    <source>
        <dbReference type="ARBA" id="ARBA00022989"/>
    </source>
</evidence>
<dbReference type="InterPro" id="IPR018584">
    <property type="entry name" value="GT87"/>
</dbReference>
<evidence type="ECO:0000313" key="9">
    <source>
        <dbReference type="EMBL" id="HJC23114.1"/>
    </source>
</evidence>
<keyword evidence="4 8" id="KW-0812">Transmembrane</keyword>
<comment type="caution">
    <text evidence="9">The sequence shown here is derived from an EMBL/GenBank/DDBJ whole genome shotgun (WGS) entry which is preliminary data.</text>
</comment>
<keyword evidence="5 8" id="KW-1133">Transmembrane helix</keyword>
<gene>
    <name evidence="9" type="ORF">H9761_05340</name>
</gene>
<dbReference type="Pfam" id="PF09594">
    <property type="entry name" value="GT87"/>
    <property type="match status" value="1"/>
</dbReference>
<evidence type="ECO:0000313" key="10">
    <source>
        <dbReference type="Proteomes" id="UP000823891"/>
    </source>
</evidence>
<evidence type="ECO:0000256" key="7">
    <source>
        <dbReference type="ARBA" id="ARBA00024033"/>
    </source>
</evidence>
<evidence type="ECO:0000256" key="4">
    <source>
        <dbReference type="ARBA" id="ARBA00022692"/>
    </source>
</evidence>
<feature type="transmembrane region" description="Helical" evidence="8">
    <location>
        <begin position="278"/>
        <end position="297"/>
    </location>
</feature>
<protein>
    <submittedName>
        <fullName evidence="9">DUF2029 domain-containing protein</fullName>
    </submittedName>
</protein>
<feature type="transmembrane region" description="Helical" evidence="8">
    <location>
        <begin position="242"/>
        <end position="266"/>
    </location>
</feature>
<keyword evidence="2" id="KW-1003">Cell membrane</keyword>
<dbReference type="Proteomes" id="UP000823891">
    <property type="component" value="Unassembled WGS sequence"/>
</dbReference>
<evidence type="ECO:0000256" key="8">
    <source>
        <dbReference type="SAM" id="Phobius"/>
    </source>
</evidence>
<accession>A0A9D2SNR1</accession>
<evidence type="ECO:0000256" key="6">
    <source>
        <dbReference type="ARBA" id="ARBA00023136"/>
    </source>
</evidence>
<evidence type="ECO:0000256" key="2">
    <source>
        <dbReference type="ARBA" id="ARBA00022475"/>
    </source>
</evidence>
<proteinExistence type="inferred from homology"/>
<sequence>MKSGRKVKITPVLTAYSVLGIGFFTQAASLILSRGSFLENIVYDFSRFTDFFDHVRRFYLGLELVYEEGMHACFPPLAYCFYYLISRVLYLDNIGAPEELAVSASGMLVICMLTALFALFFVFALERLLSVRQPAAKRLLALLLFCSYPFWLAIERGNMSQLVLILLMYAMTLKDSEEKARREAALLLIAVAAGLKLYPAIFGVMYLAEKRYKEALRLILYGIFFFVFPFIFFQGLDGFQIFLRNISAVGSGTTGITIAGLCGRIAEALGLGLAQGHLMGRILSVLYLGAVLLLSFLNRKCWQTTALLTSLMIIFVSASGTYCLIYWVIPFLCFLNEMYGRSVWRKLDYAYAVLFSLVFVAYPVPAMGSSGMLYAVLYVLILVILAEQTLRTMQKARISFT</sequence>
<feature type="transmembrane region" description="Helical" evidence="8">
    <location>
        <begin position="12"/>
        <end position="32"/>
    </location>
</feature>
<dbReference type="GO" id="GO:0005886">
    <property type="term" value="C:plasma membrane"/>
    <property type="evidence" value="ECO:0007669"/>
    <property type="project" value="UniProtKB-SubCell"/>
</dbReference>
<feature type="transmembrane region" description="Helical" evidence="8">
    <location>
        <begin position="218"/>
        <end position="236"/>
    </location>
</feature>
<comment type="similarity">
    <text evidence="7">Belongs to the glycosyltransferase 87 family.</text>
</comment>
<reference evidence="9" key="1">
    <citation type="journal article" date="2021" name="PeerJ">
        <title>Extensive microbial diversity within the chicken gut microbiome revealed by metagenomics and culture.</title>
        <authorList>
            <person name="Gilroy R."/>
            <person name="Ravi A."/>
            <person name="Getino M."/>
            <person name="Pursley I."/>
            <person name="Horton D.L."/>
            <person name="Alikhan N.F."/>
            <person name="Baker D."/>
            <person name="Gharbi K."/>
            <person name="Hall N."/>
            <person name="Watson M."/>
            <person name="Adriaenssens E.M."/>
            <person name="Foster-Nyarko E."/>
            <person name="Jarju S."/>
            <person name="Secka A."/>
            <person name="Antonio M."/>
            <person name="Oren A."/>
            <person name="Chaudhuri R.R."/>
            <person name="La Ragione R."/>
            <person name="Hildebrand F."/>
            <person name="Pallen M.J."/>
        </authorList>
    </citation>
    <scope>NUCLEOTIDE SEQUENCE</scope>
    <source>
        <strain evidence="9">USAMLcec2-132</strain>
    </source>
</reference>
<organism evidence="9 10">
    <name type="scientific">Candidatus Eisenbergiella merdavium</name>
    <dbReference type="NCBI Taxonomy" id="2838551"/>
    <lineage>
        <taxon>Bacteria</taxon>
        <taxon>Bacillati</taxon>
        <taxon>Bacillota</taxon>
        <taxon>Clostridia</taxon>
        <taxon>Lachnospirales</taxon>
        <taxon>Lachnospiraceae</taxon>
        <taxon>Eisenbergiella</taxon>
    </lineage>
</organism>